<gene>
    <name evidence="1" type="ORF">DPMN_164660</name>
</gene>
<dbReference type="EMBL" id="JAIWYP010000008">
    <property type="protein sequence ID" value="KAH3786553.1"/>
    <property type="molecule type" value="Genomic_DNA"/>
</dbReference>
<sequence>MMGQDAFEITFKRNKRAVTLDAAPRTKTDDVVKVDPQLLFQRLSTAAQIFADDIPSIFSYELCSVPFALFDTSGLIRKSQKFLLADAI</sequence>
<reference evidence="1" key="2">
    <citation type="submission" date="2020-11" db="EMBL/GenBank/DDBJ databases">
        <authorList>
            <person name="McCartney M.A."/>
            <person name="Auch B."/>
            <person name="Kono T."/>
            <person name="Mallez S."/>
            <person name="Becker A."/>
            <person name="Gohl D.M."/>
            <person name="Silverstein K.A.T."/>
            <person name="Koren S."/>
            <person name="Bechman K.B."/>
            <person name="Herman A."/>
            <person name="Abrahante J.E."/>
            <person name="Garbe J."/>
        </authorList>
    </citation>
    <scope>NUCLEOTIDE SEQUENCE</scope>
    <source>
        <strain evidence="1">Duluth1</strain>
        <tissue evidence="1">Whole animal</tissue>
    </source>
</reference>
<evidence type="ECO:0000313" key="1">
    <source>
        <dbReference type="EMBL" id="KAH3786553.1"/>
    </source>
</evidence>
<name>A0A9D4EWA3_DREPO</name>
<reference evidence="1" key="1">
    <citation type="journal article" date="2019" name="bioRxiv">
        <title>The Genome of the Zebra Mussel, Dreissena polymorpha: A Resource for Invasive Species Research.</title>
        <authorList>
            <person name="McCartney M.A."/>
            <person name="Auch B."/>
            <person name="Kono T."/>
            <person name="Mallez S."/>
            <person name="Zhang Y."/>
            <person name="Obille A."/>
            <person name="Becker A."/>
            <person name="Abrahante J.E."/>
            <person name="Garbe J."/>
            <person name="Badalamenti J.P."/>
            <person name="Herman A."/>
            <person name="Mangelson H."/>
            <person name="Liachko I."/>
            <person name="Sullivan S."/>
            <person name="Sone E.D."/>
            <person name="Koren S."/>
            <person name="Silverstein K.A.T."/>
            <person name="Beckman K.B."/>
            <person name="Gohl D.M."/>
        </authorList>
    </citation>
    <scope>NUCLEOTIDE SEQUENCE</scope>
    <source>
        <strain evidence="1">Duluth1</strain>
        <tissue evidence="1">Whole animal</tissue>
    </source>
</reference>
<protein>
    <submittedName>
        <fullName evidence="1">Uncharacterized protein</fullName>
    </submittedName>
</protein>
<proteinExistence type="predicted"/>
<evidence type="ECO:0000313" key="2">
    <source>
        <dbReference type="Proteomes" id="UP000828390"/>
    </source>
</evidence>
<organism evidence="1 2">
    <name type="scientific">Dreissena polymorpha</name>
    <name type="common">Zebra mussel</name>
    <name type="synonym">Mytilus polymorpha</name>
    <dbReference type="NCBI Taxonomy" id="45954"/>
    <lineage>
        <taxon>Eukaryota</taxon>
        <taxon>Metazoa</taxon>
        <taxon>Spiralia</taxon>
        <taxon>Lophotrochozoa</taxon>
        <taxon>Mollusca</taxon>
        <taxon>Bivalvia</taxon>
        <taxon>Autobranchia</taxon>
        <taxon>Heteroconchia</taxon>
        <taxon>Euheterodonta</taxon>
        <taxon>Imparidentia</taxon>
        <taxon>Neoheterodontei</taxon>
        <taxon>Myida</taxon>
        <taxon>Dreissenoidea</taxon>
        <taxon>Dreissenidae</taxon>
        <taxon>Dreissena</taxon>
    </lineage>
</organism>
<dbReference type="Proteomes" id="UP000828390">
    <property type="component" value="Unassembled WGS sequence"/>
</dbReference>
<dbReference type="AlphaFoldDB" id="A0A9D4EWA3"/>
<accession>A0A9D4EWA3</accession>
<comment type="caution">
    <text evidence="1">The sequence shown here is derived from an EMBL/GenBank/DDBJ whole genome shotgun (WGS) entry which is preliminary data.</text>
</comment>
<keyword evidence="2" id="KW-1185">Reference proteome</keyword>